<keyword evidence="6" id="KW-0479">Metal-binding</keyword>
<dbReference type="EMBL" id="QPKB01000006">
    <property type="protein sequence ID" value="RWR86945.1"/>
    <property type="molecule type" value="Genomic_DNA"/>
</dbReference>
<gene>
    <name evidence="18" type="ORF">CKAN_01586900</name>
</gene>
<dbReference type="EC" id="3.1.3.16" evidence="4"/>
<evidence type="ECO:0000256" key="6">
    <source>
        <dbReference type="ARBA" id="ARBA00022723"/>
    </source>
</evidence>
<dbReference type="OrthoDB" id="10249888at2759"/>
<dbReference type="InterPro" id="IPR036420">
    <property type="entry name" value="BRCT_dom_sf"/>
</dbReference>
<protein>
    <recommendedName>
        <fullName evidence="4">protein-serine/threonine phosphatase</fullName>
        <ecNumber evidence="4">3.1.3.16</ecNumber>
    </recommendedName>
</protein>
<evidence type="ECO:0000313" key="18">
    <source>
        <dbReference type="EMBL" id="RWR86945.1"/>
    </source>
</evidence>
<feature type="region of interest" description="Disordered" evidence="15">
    <location>
        <begin position="935"/>
        <end position="964"/>
    </location>
</feature>
<dbReference type="Gene3D" id="3.40.50.1000">
    <property type="entry name" value="HAD superfamily/HAD-like"/>
    <property type="match status" value="1"/>
</dbReference>
<comment type="caution">
    <text evidence="18">The sequence shown here is derived from an EMBL/GenBank/DDBJ whole genome shotgun (WGS) entry which is preliminary data.</text>
</comment>
<feature type="compositionally biased region" description="Polar residues" evidence="15">
    <location>
        <begin position="401"/>
        <end position="426"/>
    </location>
</feature>
<dbReference type="SUPFAM" id="SSF56784">
    <property type="entry name" value="HAD-like"/>
    <property type="match status" value="1"/>
</dbReference>
<dbReference type="InterPro" id="IPR057473">
    <property type="entry name" value="ARM_CPL3"/>
</dbReference>
<comment type="subunit">
    <text evidence="14">Interacts with RAP74.</text>
</comment>
<keyword evidence="5" id="KW-0678">Repressor</keyword>
<evidence type="ECO:0000313" key="19">
    <source>
        <dbReference type="Proteomes" id="UP000283530"/>
    </source>
</evidence>
<dbReference type="PROSITE" id="PS50969">
    <property type="entry name" value="FCP1"/>
    <property type="match status" value="1"/>
</dbReference>
<keyword evidence="9" id="KW-0805">Transcription regulation</keyword>
<comment type="subcellular location">
    <subcellularLocation>
        <location evidence="3">Nucleus</location>
    </subcellularLocation>
</comment>
<keyword evidence="8" id="KW-0694">RNA-binding</keyword>
<dbReference type="FunFam" id="3.40.50.1000:FF:000098">
    <property type="entry name" value="RNA polymerase II C-terminal domain phosphatase-like 3"/>
    <property type="match status" value="1"/>
</dbReference>
<evidence type="ECO:0000256" key="15">
    <source>
        <dbReference type="SAM" id="MobiDB-lite"/>
    </source>
</evidence>
<feature type="region of interest" description="Disordered" evidence="15">
    <location>
        <begin position="89"/>
        <end position="110"/>
    </location>
</feature>
<evidence type="ECO:0000256" key="2">
    <source>
        <dbReference type="ARBA" id="ARBA00001946"/>
    </source>
</evidence>
<evidence type="ECO:0000256" key="1">
    <source>
        <dbReference type="ARBA" id="ARBA00001936"/>
    </source>
</evidence>
<feature type="compositionally biased region" description="Polar residues" evidence="15">
    <location>
        <begin position="803"/>
        <end position="816"/>
    </location>
</feature>
<name>A0A3S3N7T0_9MAGN</name>
<evidence type="ECO:0000256" key="13">
    <source>
        <dbReference type="ARBA" id="ARBA00048336"/>
    </source>
</evidence>
<dbReference type="Proteomes" id="UP000283530">
    <property type="component" value="Unassembled WGS sequence"/>
</dbReference>
<dbReference type="Pfam" id="PF25505">
    <property type="entry name" value="ARM_CPL3"/>
    <property type="match status" value="1"/>
</dbReference>
<evidence type="ECO:0000256" key="5">
    <source>
        <dbReference type="ARBA" id="ARBA00022491"/>
    </source>
</evidence>
<dbReference type="FunFam" id="3.40.50.10190:FF:000014">
    <property type="entry name" value="RNA polymerase II C-terminal domain phosphatase-like 3"/>
    <property type="match status" value="1"/>
</dbReference>
<evidence type="ECO:0000256" key="11">
    <source>
        <dbReference type="ARBA" id="ARBA00023242"/>
    </source>
</evidence>
<evidence type="ECO:0000256" key="7">
    <source>
        <dbReference type="ARBA" id="ARBA00022801"/>
    </source>
</evidence>
<evidence type="ECO:0000259" key="17">
    <source>
        <dbReference type="PROSITE" id="PS50969"/>
    </source>
</evidence>
<dbReference type="GO" id="GO:0008420">
    <property type="term" value="F:RNA polymerase II CTD heptapeptide repeat phosphatase activity"/>
    <property type="evidence" value="ECO:0007669"/>
    <property type="project" value="InterPro"/>
</dbReference>
<dbReference type="PANTHER" id="PTHR23081:SF2">
    <property type="entry name" value="RNA POLYMERASE II C-TERMINAL DOMAIN PHOSPHATASE-LIKE 3"/>
    <property type="match status" value="1"/>
</dbReference>
<evidence type="ECO:0000259" key="16">
    <source>
        <dbReference type="PROSITE" id="PS50172"/>
    </source>
</evidence>
<dbReference type="SMART" id="SM00577">
    <property type="entry name" value="CPDc"/>
    <property type="match status" value="1"/>
</dbReference>
<comment type="cofactor">
    <cofactor evidence="2">
        <name>Mg(2+)</name>
        <dbReference type="ChEBI" id="CHEBI:18420"/>
    </cofactor>
</comment>
<proteinExistence type="predicted"/>
<feature type="region of interest" description="Disordered" evidence="15">
    <location>
        <begin position="143"/>
        <end position="196"/>
    </location>
</feature>
<reference evidence="18 19" key="1">
    <citation type="journal article" date="2019" name="Nat. Plants">
        <title>Stout camphor tree genome fills gaps in understanding of flowering plant genome evolution.</title>
        <authorList>
            <person name="Chaw S.M."/>
            <person name="Liu Y.C."/>
            <person name="Wu Y.W."/>
            <person name="Wang H.Y."/>
            <person name="Lin C.I."/>
            <person name="Wu C.S."/>
            <person name="Ke H.M."/>
            <person name="Chang L.Y."/>
            <person name="Hsu C.Y."/>
            <person name="Yang H.T."/>
            <person name="Sudianto E."/>
            <person name="Hsu M.H."/>
            <person name="Wu K.P."/>
            <person name="Wang L.N."/>
            <person name="Leebens-Mack J.H."/>
            <person name="Tsai I.J."/>
        </authorList>
    </citation>
    <scope>NUCLEOTIDE SEQUENCE [LARGE SCALE GENOMIC DNA]</scope>
    <source>
        <strain evidence="19">cv. Chaw 1501</strain>
        <tissue evidence="18">Young leaves</tissue>
    </source>
</reference>
<evidence type="ECO:0000256" key="12">
    <source>
        <dbReference type="ARBA" id="ARBA00047761"/>
    </source>
</evidence>
<evidence type="ECO:0000256" key="10">
    <source>
        <dbReference type="ARBA" id="ARBA00023163"/>
    </source>
</evidence>
<evidence type="ECO:0000256" key="9">
    <source>
        <dbReference type="ARBA" id="ARBA00023015"/>
    </source>
</evidence>
<feature type="compositionally biased region" description="Polar residues" evidence="15">
    <location>
        <begin position="535"/>
        <end position="550"/>
    </location>
</feature>
<evidence type="ECO:0000256" key="8">
    <source>
        <dbReference type="ARBA" id="ARBA00022884"/>
    </source>
</evidence>
<dbReference type="Gene3D" id="3.40.50.10190">
    <property type="entry name" value="BRCT domain"/>
    <property type="match status" value="1"/>
</dbReference>
<dbReference type="InterPro" id="IPR039189">
    <property type="entry name" value="Fcp1"/>
</dbReference>
<keyword evidence="10" id="KW-0804">Transcription</keyword>
<dbReference type="GO" id="GO:0046872">
    <property type="term" value="F:metal ion binding"/>
    <property type="evidence" value="ECO:0007669"/>
    <property type="project" value="UniProtKB-KW"/>
</dbReference>
<feature type="compositionally biased region" description="Basic and acidic residues" evidence="15">
    <location>
        <begin position="94"/>
        <end position="108"/>
    </location>
</feature>
<keyword evidence="11" id="KW-0539">Nucleus</keyword>
<feature type="compositionally biased region" description="Polar residues" evidence="15">
    <location>
        <begin position="768"/>
        <end position="791"/>
    </location>
</feature>
<feature type="region of interest" description="Disordered" evidence="15">
    <location>
        <begin position="394"/>
        <end position="473"/>
    </location>
</feature>
<dbReference type="GO" id="GO:0003723">
    <property type="term" value="F:RNA binding"/>
    <property type="evidence" value="ECO:0007669"/>
    <property type="project" value="UniProtKB-KW"/>
</dbReference>
<dbReference type="CDD" id="cd17729">
    <property type="entry name" value="BRCT_CTDP1"/>
    <property type="match status" value="1"/>
</dbReference>
<sequence length="1312" mass="144339">MTKAGAVVYDVEEGEISGEDEVEVISEADFIHEPRVSRQKSSGVVGGGSRVWMNYPVARSGNYAPDLYNLAWAQAVQNKPLYARGGFGSAVRSNNDKEGEKKGVDPAGKEICSVVIDDSSDDGADEKEEGELEEGEIDLDSDVVMKSESPSGNELSLESKEREFPCGNELEKGSKEMDSENEVSEKEPDKESKEKEFDKRVNMISEALKTVTVSNAEKSFQSTSSQLKIALESLQLIILESRLPIIDELVEQAFARVRDLHHYVLCLGNSQLNEQNKQNKDELSRLFDILKKQYPAIFSPEQMKEVECMMQSLAMEKEKEGNAGSGLNPKESYNVVDNASHGLISSKEVSLEPMLAESGVGNNGHNISKLMKLDQPFVPKGRGDFGPLIDLHMDYDEGSLPSPTRENPPILSSPTPENPPILSSPTPENPPILPSPTREITPPTPIKKTRTTTGDEVTSSHLKHARQEETEDAALHPYVTDALRAVSSYQQKFGRTSFLSSNRLPSPTPSEERDDDGDGDSHDEVSSSADGNPRIANSNVVTQPPVSTTAPPEGLNGQGRLDGLNEQGRGKTVGLLGPGSTPILRPIKTRDPRLRISNLNVGASDQKDGPQLVDNSASKNDLGGIMSSRKHKVVDESVLDGHTLKKQRNSSMDSIGLSNSARVMSGSGGWLEDGNIPGSQPSRKEQLIESMEVDESKCENGEVGSINRNDTNAHLHGANGGGQPLAVIGNGPVSLPSLLKDIAVNPTMLMHLIKMEQERLAAEGRQKPANTVQPPSCSNELSGSGNVTSSKPPLLLEIEKSHGPSQTTSMNSQSESGKVRMKPRDPRRILHNNIVQRSENSVSDQFKTVGVIPSIAQVGKDNIAAREQGKQAVTSLHSQSTPLPDIAPQFTKKLRNIADILSNSQATNTPVTIPLNIVQSMPPSKTEKLDVRVATDSNDQQSGTGVAREEASTTSQLPNPWGDVDHLLEGYDDQQKAAIQRERARRIEEQNKMFAARKLCLVLDLDHTLLNSAKFIEVDKVHDEILRKKEELDREKPQRHLFRFQHMGMWTKLRPGIWNFLEKASKLYELHLYTMGNRYYATEMAKVLDPTGTLFAGRVISRGDDGDPFDSDEKLPKNKDLDGVLGMESAVVIIDDSLRVWPHNKLNLIVVERYTYFPSSRRQFGLLGPSLLEIDHDERPEDGTLASSLGVIERIHQDFFSHQSLNEVDVRNILAAEQRKILSNCRIVFSRVFPVGEANPHLHPLWQTAQQFGAVCTNQIDEQVTHVVANSLGTDKVNWALSTGRHVVHPGWVEASALLYRRANERDFAVKL</sequence>
<evidence type="ECO:0000256" key="4">
    <source>
        <dbReference type="ARBA" id="ARBA00013081"/>
    </source>
</evidence>
<dbReference type="GO" id="GO:0009651">
    <property type="term" value="P:response to salt stress"/>
    <property type="evidence" value="ECO:0007669"/>
    <property type="project" value="UniProtKB-ARBA"/>
</dbReference>
<comment type="catalytic activity">
    <reaction evidence="13">
        <text>O-phospho-L-threonyl-[protein] + H2O = L-threonyl-[protein] + phosphate</text>
        <dbReference type="Rhea" id="RHEA:47004"/>
        <dbReference type="Rhea" id="RHEA-COMP:11060"/>
        <dbReference type="Rhea" id="RHEA-COMP:11605"/>
        <dbReference type="ChEBI" id="CHEBI:15377"/>
        <dbReference type="ChEBI" id="CHEBI:30013"/>
        <dbReference type="ChEBI" id="CHEBI:43474"/>
        <dbReference type="ChEBI" id="CHEBI:61977"/>
        <dbReference type="EC" id="3.1.3.16"/>
    </reaction>
</comment>
<feature type="compositionally biased region" description="Basic and acidic residues" evidence="15">
    <location>
        <begin position="157"/>
        <end position="196"/>
    </location>
</feature>
<dbReference type="InterPro" id="IPR036412">
    <property type="entry name" value="HAD-like_sf"/>
</dbReference>
<dbReference type="InterPro" id="IPR023214">
    <property type="entry name" value="HAD_sf"/>
</dbReference>
<feature type="region of interest" description="Disordered" evidence="15">
    <location>
        <begin position="497"/>
        <end position="586"/>
    </location>
</feature>
<feature type="region of interest" description="Disordered" evidence="15">
    <location>
        <begin position="761"/>
        <end position="822"/>
    </location>
</feature>
<dbReference type="CDD" id="cd07521">
    <property type="entry name" value="HAD_FCP1-like"/>
    <property type="match status" value="1"/>
</dbReference>
<dbReference type="Pfam" id="PF00533">
    <property type="entry name" value="BRCT"/>
    <property type="match status" value="1"/>
</dbReference>
<keyword evidence="7" id="KW-0378">Hydrolase</keyword>
<feature type="compositionally biased region" description="Polar residues" evidence="15">
    <location>
        <begin position="935"/>
        <end position="944"/>
    </location>
</feature>
<dbReference type="GO" id="GO:0005634">
    <property type="term" value="C:nucleus"/>
    <property type="evidence" value="ECO:0007669"/>
    <property type="project" value="UniProtKB-SubCell"/>
</dbReference>
<dbReference type="InterPro" id="IPR001357">
    <property type="entry name" value="BRCT_dom"/>
</dbReference>
<feature type="domain" description="FCP1 homology" evidence="17">
    <location>
        <begin position="994"/>
        <end position="1174"/>
    </location>
</feature>
<dbReference type="NCBIfam" id="TIGR02250">
    <property type="entry name" value="FCP1_euk"/>
    <property type="match status" value="1"/>
</dbReference>
<dbReference type="Pfam" id="PF03031">
    <property type="entry name" value="NIF"/>
    <property type="match status" value="1"/>
</dbReference>
<evidence type="ECO:0000256" key="3">
    <source>
        <dbReference type="ARBA" id="ARBA00004123"/>
    </source>
</evidence>
<dbReference type="SUPFAM" id="SSF52113">
    <property type="entry name" value="BRCT domain"/>
    <property type="match status" value="1"/>
</dbReference>
<dbReference type="PROSITE" id="PS50172">
    <property type="entry name" value="BRCT"/>
    <property type="match status" value="1"/>
</dbReference>
<dbReference type="SMART" id="SM00292">
    <property type="entry name" value="BRCT"/>
    <property type="match status" value="1"/>
</dbReference>
<evidence type="ECO:0000256" key="14">
    <source>
        <dbReference type="ARBA" id="ARBA00063107"/>
    </source>
</evidence>
<accession>A0A3S3N7T0</accession>
<comment type="catalytic activity">
    <reaction evidence="12">
        <text>O-phospho-L-seryl-[protein] + H2O = L-seryl-[protein] + phosphate</text>
        <dbReference type="Rhea" id="RHEA:20629"/>
        <dbReference type="Rhea" id="RHEA-COMP:9863"/>
        <dbReference type="Rhea" id="RHEA-COMP:11604"/>
        <dbReference type="ChEBI" id="CHEBI:15377"/>
        <dbReference type="ChEBI" id="CHEBI:29999"/>
        <dbReference type="ChEBI" id="CHEBI:43474"/>
        <dbReference type="ChEBI" id="CHEBI:83421"/>
        <dbReference type="EC" id="3.1.3.16"/>
    </reaction>
</comment>
<dbReference type="InterPro" id="IPR004274">
    <property type="entry name" value="FCP1_dom"/>
</dbReference>
<organism evidence="18 19">
    <name type="scientific">Cinnamomum micranthum f. kanehirae</name>
    <dbReference type="NCBI Taxonomy" id="337451"/>
    <lineage>
        <taxon>Eukaryota</taxon>
        <taxon>Viridiplantae</taxon>
        <taxon>Streptophyta</taxon>
        <taxon>Embryophyta</taxon>
        <taxon>Tracheophyta</taxon>
        <taxon>Spermatophyta</taxon>
        <taxon>Magnoliopsida</taxon>
        <taxon>Magnoliidae</taxon>
        <taxon>Laurales</taxon>
        <taxon>Lauraceae</taxon>
        <taxon>Cinnamomum</taxon>
    </lineage>
</organism>
<keyword evidence="19" id="KW-1185">Reference proteome</keyword>
<dbReference type="STRING" id="337451.A0A3S3N7T0"/>
<dbReference type="InterPro" id="IPR011947">
    <property type="entry name" value="FCP1_euk"/>
</dbReference>
<dbReference type="PANTHER" id="PTHR23081">
    <property type="entry name" value="RNA POLYMERASE II CTD PHOSPHATASE"/>
    <property type="match status" value="1"/>
</dbReference>
<feature type="region of interest" description="Disordered" evidence="15">
    <location>
        <begin position="601"/>
        <end position="626"/>
    </location>
</feature>
<feature type="domain" description="BRCT" evidence="16">
    <location>
        <begin position="1217"/>
        <end position="1310"/>
    </location>
</feature>
<comment type="cofactor">
    <cofactor evidence="1">
        <name>Mn(2+)</name>
        <dbReference type="ChEBI" id="CHEBI:29035"/>
    </cofactor>
</comment>